<gene>
    <name evidence="2" type="ORF">ACFORO_42420</name>
</gene>
<dbReference type="EMBL" id="JBHRWI010000070">
    <property type="protein sequence ID" value="MFC3516882.1"/>
    <property type="molecule type" value="Genomic_DNA"/>
</dbReference>
<reference evidence="3" key="1">
    <citation type="journal article" date="2019" name="Int. J. Syst. Evol. Microbiol.">
        <title>The Global Catalogue of Microorganisms (GCM) 10K type strain sequencing project: providing services to taxonomists for standard genome sequencing and annotation.</title>
        <authorList>
            <consortium name="The Broad Institute Genomics Platform"/>
            <consortium name="The Broad Institute Genome Sequencing Center for Infectious Disease"/>
            <person name="Wu L."/>
            <person name="Ma J."/>
        </authorList>
    </citation>
    <scope>NUCLEOTIDE SEQUENCE [LARGE SCALE GENOMIC DNA]</scope>
    <source>
        <strain evidence="3">CGMCC 4.7682</strain>
    </source>
</reference>
<accession>A0ABV7QU96</accession>
<keyword evidence="3" id="KW-1185">Reference proteome</keyword>
<dbReference type="Gene3D" id="3.40.50.1390">
    <property type="entry name" value="Resolvase, N-terminal catalytic domain"/>
    <property type="match status" value="1"/>
</dbReference>
<evidence type="ECO:0000313" key="3">
    <source>
        <dbReference type="Proteomes" id="UP001595764"/>
    </source>
</evidence>
<proteinExistence type="predicted"/>
<feature type="domain" description="Resolvase/invertase-type recombinase catalytic" evidence="1">
    <location>
        <begin position="23"/>
        <end position="96"/>
    </location>
</feature>
<evidence type="ECO:0000259" key="1">
    <source>
        <dbReference type="Pfam" id="PF00239"/>
    </source>
</evidence>
<comment type="caution">
    <text evidence="2">The sequence shown here is derived from an EMBL/GenBank/DDBJ whole genome shotgun (WGS) entry which is preliminary data.</text>
</comment>
<protein>
    <submittedName>
        <fullName evidence="2">Recombinase family protein</fullName>
    </submittedName>
</protein>
<sequence length="101" mass="11312">MTTYGYARDTGSPLATAYFFRLRRALEAVGCTEIFSEVDVRSTGMPGPEFRRLVDMVQRGDKVVIPDATRLTRKPETLDFIVGALNDLGVGVEFLQAHWMI</sequence>
<organism evidence="2 3">
    <name type="scientific">Amycolatopsis halotolerans</name>
    <dbReference type="NCBI Taxonomy" id="330083"/>
    <lineage>
        <taxon>Bacteria</taxon>
        <taxon>Bacillati</taxon>
        <taxon>Actinomycetota</taxon>
        <taxon>Actinomycetes</taxon>
        <taxon>Pseudonocardiales</taxon>
        <taxon>Pseudonocardiaceae</taxon>
        <taxon>Amycolatopsis</taxon>
    </lineage>
</organism>
<dbReference type="Proteomes" id="UP001595764">
    <property type="component" value="Unassembled WGS sequence"/>
</dbReference>
<dbReference type="RefSeq" id="WP_377870259.1">
    <property type="nucleotide sequence ID" value="NZ_JBHMAY010000021.1"/>
</dbReference>
<name>A0ABV7QU96_9PSEU</name>
<evidence type="ECO:0000313" key="2">
    <source>
        <dbReference type="EMBL" id="MFC3516882.1"/>
    </source>
</evidence>
<dbReference type="Pfam" id="PF00239">
    <property type="entry name" value="Resolvase"/>
    <property type="match status" value="1"/>
</dbReference>
<dbReference type="InterPro" id="IPR036162">
    <property type="entry name" value="Resolvase-like_N_sf"/>
</dbReference>
<dbReference type="SUPFAM" id="SSF53041">
    <property type="entry name" value="Resolvase-like"/>
    <property type="match status" value="1"/>
</dbReference>
<dbReference type="InterPro" id="IPR006119">
    <property type="entry name" value="Resolv_N"/>
</dbReference>